<protein>
    <submittedName>
        <fullName evidence="1">Uncharacterized protein</fullName>
    </submittedName>
</protein>
<comment type="caution">
    <text evidence="1">The sequence shown here is derived from an EMBL/GenBank/DDBJ whole genome shotgun (WGS) entry which is preliminary data.</text>
</comment>
<reference evidence="2" key="1">
    <citation type="journal article" date="2019" name="Int. J. Syst. Evol. Microbiol.">
        <title>The Global Catalogue of Microorganisms (GCM) 10K type strain sequencing project: providing services to taxonomists for standard genome sequencing and annotation.</title>
        <authorList>
            <consortium name="The Broad Institute Genomics Platform"/>
            <consortium name="The Broad Institute Genome Sequencing Center for Infectious Disease"/>
            <person name="Wu L."/>
            <person name="Ma J."/>
        </authorList>
    </citation>
    <scope>NUCLEOTIDE SEQUENCE [LARGE SCALE GENOMIC DNA]</scope>
    <source>
        <strain evidence="2">JCM 17705</strain>
    </source>
</reference>
<keyword evidence="2" id="KW-1185">Reference proteome</keyword>
<sequence length="77" mass="8959">MNYQEHYNNRLTAFNEAKQLLLNEELKIKDNPFTAQPNLTGLIDAKSFYDAAFNKWVEVITSIAYYEKKPDDAIDLT</sequence>
<name>A0ABP8GD10_9SPHI</name>
<organism evidence="1 2">
    <name type="scientific">Mucilaginibacter gynuensis</name>
    <dbReference type="NCBI Taxonomy" id="1302236"/>
    <lineage>
        <taxon>Bacteria</taxon>
        <taxon>Pseudomonadati</taxon>
        <taxon>Bacteroidota</taxon>
        <taxon>Sphingobacteriia</taxon>
        <taxon>Sphingobacteriales</taxon>
        <taxon>Sphingobacteriaceae</taxon>
        <taxon>Mucilaginibacter</taxon>
    </lineage>
</organism>
<evidence type="ECO:0000313" key="2">
    <source>
        <dbReference type="Proteomes" id="UP001500582"/>
    </source>
</evidence>
<dbReference type="RefSeq" id="WP_345211097.1">
    <property type="nucleotide sequence ID" value="NZ_BAABFT010000004.1"/>
</dbReference>
<dbReference type="EMBL" id="BAABFT010000004">
    <property type="protein sequence ID" value="GAA4321791.1"/>
    <property type="molecule type" value="Genomic_DNA"/>
</dbReference>
<gene>
    <name evidence="1" type="ORF">GCM10023149_21800</name>
</gene>
<proteinExistence type="predicted"/>
<evidence type="ECO:0000313" key="1">
    <source>
        <dbReference type="EMBL" id="GAA4321791.1"/>
    </source>
</evidence>
<dbReference type="Proteomes" id="UP001500582">
    <property type="component" value="Unassembled WGS sequence"/>
</dbReference>
<accession>A0ABP8GD10</accession>